<evidence type="ECO:0000313" key="4">
    <source>
        <dbReference type="EMBL" id="CAF3859937.1"/>
    </source>
</evidence>
<evidence type="ECO:0000256" key="2">
    <source>
        <dbReference type="SAM" id="MobiDB-lite"/>
    </source>
</evidence>
<dbReference type="Proteomes" id="UP000677228">
    <property type="component" value="Unassembled WGS sequence"/>
</dbReference>
<feature type="region of interest" description="Disordered" evidence="2">
    <location>
        <begin position="452"/>
        <end position="481"/>
    </location>
</feature>
<feature type="coiled-coil region" evidence="1">
    <location>
        <begin position="354"/>
        <end position="381"/>
    </location>
</feature>
<gene>
    <name evidence="3" type="ORF">OVA965_LOCUS19174</name>
    <name evidence="4" type="ORF">TMI583_LOCUS19187</name>
</gene>
<feature type="compositionally biased region" description="Basic and acidic residues" evidence="2">
    <location>
        <begin position="9"/>
        <end position="24"/>
    </location>
</feature>
<evidence type="ECO:0000313" key="5">
    <source>
        <dbReference type="Proteomes" id="UP000682733"/>
    </source>
</evidence>
<proteinExistence type="predicted"/>
<dbReference type="EMBL" id="CAJOBA010009812">
    <property type="protein sequence ID" value="CAF3859937.1"/>
    <property type="molecule type" value="Genomic_DNA"/>
</dbReference>
<feature type="region of interest" description="Disordered" evidence="2">
    <location>
        <begin position="1"/>
        <end position="64"/>
    </location>
</feature>
<evidence type="ECO:0000256" key="1">
    <source>
        <dbReference type="SAM" id="Coils"/>
    </source>
</evidence>
<evidence type="ECO:0000313" key="3">
    <source>
        <dbReference type="EMBL" id="CAF1098500.1"/>
    </source>
</evidence>
<dbReference type="CDD" id="cd20901">
    <property type="entry name" value="CC_AF10"/>
    <property type="match status" value="1"/>
</dbReference>
<sequence length="708" mass="79615">GELMINEDVIDKDNENVEEQESKQATETSIMQEKELNDKEEEPLATRRMDSATKIEAQKQKQRRLLSDATTAVVRVPAVSKKCSIASPPQVKVEMSEEDIIRKRRKNNRCCSKDGNSKMQEQPRKKRQLSTNSDTIRNNRKSNRKVSTMPVHKQQHHSTLNGDVLSRGGKEKQTKMNNSNHHNMKHQKINNNVIAMNTNDTLESYHDSNTSSIYYQCDHFGNQINADIIPPNEQQEHEEHLSTVTGFNLGSNNDFGCSSSTRMLNNPTIINNKQISPNHAVPQFYPKRPLHDFVLPTTSSHLNHANTHKRSQSANSSFVPQSLEEFLEHEWEMSSDFILQQTIPYDVSSLLSCLYQFRTENASLNQKVDELKHRRDLLRLRHSNLKRHLVEIFNPPQVQEAKDRVPVVSTVEPIISPKHPKLEFGLPQEQEKRLNADYVLQQQILQQTVVSTVSSTLPRPTPQNNSSSTTEGSRHTQNSLTPTSYIIMKKSSSKQARQANSILENQLRQNILLNNKKSTKLHTSDQQQKANAAAAASLLQLNKIATITNNHPSAAHSSSNSIIVPPTTDNTLLASSRERRISSSSLPGTSSTHPHHATHHSTNVNCNHSSSSSSSPYEQDIYLSKNSPQTNGTNLEYLQAMLAAGGGSGGIPPNFLLAPTWNIHNFGFANFSNSSMIDDTVLRNFCPNSNLNSLENVQQQQPLHHQKQ</sequence>
<dbReference type="Proteomes" id="UP000682733">
    <property type="component" value="Unassembled WGS sequence"/>
</dbReference>
<organism evidence="4 5">
    <name type="scientific">Didymodactylos carnosus</name>
    <dbReference type="NCBI Taxonomy" id="1234261"/>
    <lineage>
        <taxon>Eukaryota</taxon>
        <taxon>Metazoa</taxon>
        <taxon>Spiralia</taxon>
        <taxon>Gnathifera</taxon>
        <taxon>Rotifera</taxon>
        <taxon>Eurotatoria</taxon>
        <taxon>Bdelloidea</taxon>
        <taxon>Philodinida</taxon>
        <taxon>Philodinidae</taxon>
        <taxon>Didymodactylos</taxon>
    </lineage>
</organism>
<feature type="non-terminal residue" evidence="4">
    <location>
        <position position="708"/>
    </location>
</feature>
<dbReference type="EMBL" id="CAJNOK010009793">
    <property type="protein sequence ID" value="CAF1098500.1"/>
    <property type="molecule type" value="Genomic_DNA"/>
</dbReference>
<name>A0A8S2KXU1_9BILA</name>
<feature type="compositionally biased region" description="Basic and acidic residues" evidence="2">
    <location>
        <begin position="32"/>
        <end position="59"/>
    </location>
</feature>
<feature type="region of interest" description="Disordered" evidence="2">
    <location>
        <begin position="577"/>
        <end position="623"/>
    </location>
</feature>
<feature type="compositionally biased region" description="Low complexity" evidence="2">
    <location>
        <begin position="582"/>
        <end position="592"/>
    </location>
</feature>
<comment type="caution">
    <text evidence="4">The sequence shown here is derived from an EMBL/GenBank/DDBJ whole genome shotgun (WGS) entry which is preliminary data.</text>
</comment>
<feature type="compositionally biased region" description="Polar residues" evidence="2">
    <location>
        <begin position="462"/>
        <end position="481"/>
    </location>
</feature>
<feature type="region of interest" description="Disordered" evidence="2">
    <location>
        <begin position="101"/>
        <end position="183"/>
    </location>
</feature>
<dbReference type="InterPro" id="IPR049773">
    <property type="entry name" value="AF10-like_CC"/>
</dbReference>
<reference evidence="4" key="1">
    <citation type="submission" date="2021-02" db="EMBL/GenBank/DDBJ databases">
        <authorList>
            <person name="Nowell W R."/>
        </authorList>
    </citation>
    <scope>NUCLEOTIDE SEQUENCE</scope>
</reference>
<accession>A0A8S2KXU1</accession>
<protein>
    <submittedName>
        <fullName evidence="4">Uncharacterized protein</fullName>
    </submittedName>
</protein>
<dbReference type="AlphaFoldDB" id="A0A8S2KXU1"/>
<keyword evidence="1" id="KW-0175">Coiled coil</keyword>